<accession>A0A1F4XMN1</accession>
<dbReference type="PANTHER" id="PTHR37940">
    <property type="entry name" value="LYSINE--TRNA LIGASE"/>
    <property type="match status" value="1"/>
</dbReference>
<organism evidence="2 3">
    <name type="scientific">Candidatus Adlerbacteria bacterium RIFCSPHIGHO2_02_FULL_52_17</name>
    <dbReference type="NCBI Taxonomy" id="1797240"/>
    <lineage>
        <taxon>Bacteria</taxon>
        <taxon>Candidatus Adleribacteriota</taxon>
    </lineage>
</organism>
<keyword evidence="2" id="KW-0436">Ligase</keyword>
<proteinExistence type="predicted"/>
<dbReference type="GO" id="GO:0004824">
    <property type="term" value="F:lysine-tRNA ligase activity"/>
    <property type="evidence" value="ECO:0007669"/>
    <property type="project" value="InterPro"/>
</dbReference>
<evidence type="ECO:0000313" key="2">
    <source>
        <dbReference type="EMBL" id="OGC82890.1"/>
    </source>
</evidence>
<dbReference type="Proteomes" id="UP000177564">
    <property type="component" value="Unassembled WGS sequence"/>
</dbReference>
<dbReference type="Gene3D" id="3.40.50.620">
    <property type="entry name" value="HUPs"/>
    <property type="match status" value="2"/>
</dbReference>
<dbReference type="Pfam" id="PF01921">
    <property type="entry name" value="tRNA-synt_1f"/>
    <property type="match status" value="1"/>
</dbReference>
<comment type="caution">
    <text evidence="2">The sequence shown here is derived from an EMBL/GenBank/DDBJ whole genome shotgun (WGS) entry which is preliminary data.</text>
</comment>
<dbReference type="Gene3D" id="1.10.10.770">
    <property type="match status" value="1"/>
</dbReference>
<name>A0A1F4XMN1_9BACT</name>
<gene>
    <name evidence="2" type="ORF">A3D68_02130</name>
</gene>
<reference evidence="2 3" key="1">
    <citation type="journal article" date="2016" name="Nat. Commun.">
        <title>Thousands of microbial genomes shed light on interconnected biogeochemical processes in an aquifer system.</title>
        <authorList>
            <person name="Anantharaman K."/>
            <person name="Brown C.T."/>
            <person name="Hug L.A."/>
            <person name="Sharon I."/>
            <person name="Castelle C.J."/>
            <person name="Probst A.J."/>
            <person name="Thomas B.C."/>
            <person name="Singh A."/>
            <person name="Wilkins M.J."/>
            <person name="Karaoz U."/>
            <person name="Brodie E.L."/>
            <person name="Williams K.H."/>
            <person name="Hubbard S.S."/>
            <person name="Banfield J.F."/>
        </authorList>
    </citation>
    <scope>NUCLEOTIDE SEQUENCE [LARGE SCALE GENOMIC DNA]</scope>
</reference>
<protein>
    <submittedName>
        <fullName evidence="2">Lysine--tRNA ligase</fullName>
    </submittedName>
</protein>
<dbReference type="GO" id="GO:0005524">
    <property type="term" value="F:ATP binding"/>
    <property type="evidence" value="ECO:0007669"/>
    <property type="project" value="InterPro"/>
</dbReference>
<evidence type="ECO:0000256" key="1">
    <source>
        <dbReference type="ARBA" id="ARBA00022490"/>
    </source>
</evidence>
<dbReference type="EMBL" id="MEWU01000034">
    <property type="protein sequence ID" value="OGC82890.1"/>
    <property type="molecule type" value="Genomic_DNA"/>
</dbReference>
<dbReference type="AlphaFoldDB" id="A0A1F4XMN1"/>
<evidence type="ECO:0000313" key="3">
    <source>
        <dbReference type="Proteomes" id="UP000177564"/>
    </source>
</evidence>
<dbReference type="SUPFAM" id="SSF52374">
    <property type="entry name" value="Nucleotidylyl transferase"/>
    <property type="match status" value="1"/>
</dbReference>
<dbReference type="InterPro" id="IPR014729">
    <property type="entry name" value="Rossmann-like_a/b/a_fold"/>
</dbReference>
<dbReference type="InterPro" id="IPR002904">
    <property type="entry name" value="Lys-tRNA-ligase"/>
</dbReference>
<dbReference type="GO" id="GO:0006430">
    <property type="term" value="P:lysyl-tRNA aminoacylation"/>
    <property type="evidence" value="ECO:0007669"/>
    <property type="project" value="InterPro"/>
</dbReference>
<dbReference type="PANTHER" id="PTHR37940:SF1">
    <property type="entry name" value="LYSINE--TRNA LIGASE"/>
    <property type="match status" value="1"/>
</dbReference>
<sequence length="386" mass="43222">MFWAERITGEIVERYKGRKGAIIIRDEKTVSGRVHIGSMRGVAIHGAVAEILTEQKVQNVFRFEMNDFDPMDDIPLYLPREQFEQYLGLPLKNVPSPEPNAISFAEYFADDFKSAIAHAGFLPEYSWASDLYLSGSMDTVITEALGSAEKIRAIYKEVSGSQKEGEWLPLSVLCPTCGKISTTEASDFDGKTVVVHCREHKVEYTKGCGFYGRVSPFGGKAKLPWKVEWAAKWKVGGVLVEGAGKDHSTRGGSRDVANHISKEVFNYEPPFDIPYEFLLAGGKKMSSSKGRGSSAKEISDLVSTKIFRLALLGKDINQQINFDPDGDTIPVLYDQYDKLAENFWAGTKDDYARLFELIHFPRNLPPPVFLPRFSQVAFMVQMPHLE</sequence>
<dbReference type="STRING" id="1797240.A3D68_02130"/>
<keyword evidence="1" id="KW-0963">Cytoplasm</keyword>
<feature type="non-terminal residue" evidence="2">
    <location>
        <position position="386"/>
    </location>
</feature>
<dbReference type="NCBIfam" id="TIGR00467">
    <property type="entry name" value="lysS_arch"/>
    <property type="match status" value="1"/>
</dbReference>
<dbReference type="GO" id="GO:0005737">
    <property type="term" value="C:cytoplasm"/>
    <property type="evidence" value="ECO:0007669"/>
    <property type="project" value="InterPro"/>
</dbReference>